<evidence type="ECO:0000313" key="3">
    <source>
        <dbReference type="Proteomes" id="UP000294933"/>
    </source>
</evidence>
<evidence type="ECO:0000256" key="1">
    <source>
        <dbReference type="SAM" id="MobiDB-lite"/>
    </source>
</evidence>
<name>A0A4Y7Q832_9AGAM</name>
<feature type="compositionally biased region" description="Polar residues" evidence="1">
    <location>
        <begin position="1"/>
        <end position="18"/>
    </location>
</feature>
<dbReference type="EMBL" id="ML170172">
    <property type="protein sequence ID" value="TDL22990.1"/>
    <property type="molecule type" value="Genomic_DNA"/>
</dbReference>
<dbReference type="VEuPathDB" id="FungiDB:BD410DRAFT_787803"/>
<dbReference type="Proteomes" id="UP000294933">
    <property type="component" value="Unassembled WGS sequence"/>
</dbReference>
<evidence type="ECO:0000313" key="2">
    <source>
        <dbReference type="EMBL" id="TDL22990.1"/>
    </source>
</evidence>
<dbReference type="AlphaFoldDB" id="A0A4Y7Q832"/>
<keyword evidence="3" id="KW-1185">Reference proteome</keyword>
<reference evidence="2 3" key="1">
    <citation type="submission" date="2018-06" db="EMBL/GenBank/DDBJ databases">
        <title>A transcriptomic atlas of mushroom development highlights an independent origin of complex multicellularity.</title>
        <authorList>
            <consortium name="DOE Joint Genome Institute"/>
            <person name="Krizsan K."/>
            <person name="Almasi E."/>
            <person name="Merenyi Z."/>
            <person name="Sahu N."/>
            <person name="Viragh M."/>
            <person name="Koszo T."/>
            <person name="Mondo S."/>
            <person name="Kiss B."/>
            <person name="Balint B."/>
            <person name="Kues U."/>
            <person name="Barry K."/>
            <person name="Hegedus J.C."/>
            <person name="Henrissat B."/>
            <person name="Johnson J."/>
            <person name="Lipzen A."/>
            <person name="Ohm R."/>
            <person name="Nagy I."/>
            <person name="Pangilinan J."/>
            <person name="Yan J."/>
            <person name="Xiong Y."/>
            <person name="Grigoriev I.V."/>
            <person name="Hibbett D.S."/>
            <person name="Nagy L.G."/>
        </authorList>
    </citation>
    <scope>NUCLEOTIDE SEQUENCE [LARGE SCALE GENOMIC DNA]</scope>
    <source>
        <strain evidence="2 3">SZMC22713</strain>
    </source>
</reference>
<gene>
    <name evidence="2" type="ORF">BD410DRAFT_787803</name>
</gene>
<proteinExistence type="predicted"/>
<feature type="region of interest" description="Disordered" evidence="1">
    <location>
        <begin position="1"/>
        <end position="23"/>
    </location>
</feature>
<sequence>MSSHRTSMAGSIKDTISSPRPLFNHSPSNVLRSTVTSSSRPIVIALPVTESKAACTNRPSSPKQTRKFFCVPWKRAFTFASFHPFKTKLSSTEFTVRAHADDDDVSSACTVIRPKSEHQYRRSISSIFTVTRSSTALENESDVLFKYGLPPFRWGRVVVAEKGRCVGPLEVFVTTTTRVDYCDVQED</sequence>
<accession>A0A4Y7Q832</accession>
<protein>
    <submittedName>
        <fullName evidence="2">Uncharacterized protein</fullName>
    </submittedName>
</protein>
<organism evidence="2 3">
    <name type="scientific">Rickenella mellea</name>
    <dbReference type="NCBI Taxonomy" id="50990"/>
    <lineage>
        <taxon>Eukaryota</taxon>
        <taxon>Fungi</taxon>
        <taxon>Dikarya</taxon>
        <taxon>Basidiomycota</taxon>
        <taxon>Agaricomycotina</taxon>
        <taxon>Agaricomycetes</taxon>
        <taxon>Hymenochaetales</taxon>
        <taxon>Rickenellaceae</taxon>
        <taxon>Rickenella</taxon>
    </lineage>
</organism>